<keyword evidence="2" id="KW-1185">Reference proteome</keyword>
<dbReference type="AlphaFoldDB" id="A0A3P7PES7"/>
<dbReference type="Proteomes" id="UP000279029">
    <property type="component" value="Chromosome"/>
</dbReference>
<proteinExistence type="predicted"/>
<name>A0A3P7PES7_9FIRM</name>
<evidence type="ECO:0000313" key="1">
    <source>
        <dbReference type="EMBL" id="VDN48573.1"/>
    </source>
</evidence>
<protein>
    <submittedName>
        <fullName evidence="1">Uncharacterized protein</fullName>
    </submittedName>
</protein>
<gene>
    <name evidence="1" type="ORF">PATL70BA_2670</name>
</gene>
<sequence length="102" mass="11974">MRLKVVNSKNVQLLYVIETIYVDGKQKTRTVEKLGRYSDLEKKLNGANPIEWAKKYIEDLNRQEKNKNVRLLSSLGNPRLLIKRFNVPTTVAIFFFNRFITS</sequence>
<dbReference type="RefSeq" id="WP_330509938.1">
    <property type="nucleotide sequence ID" value="NZ_LR130778.1"/>
</dbReference>
<evidence type="ECO:0000313" key="2">
    <source>
        <dbReference type="Proteomes" id="UP000279029"/>
    </source>
</evidence>
<accession>A0A3P7PES7</accession>
<dbReference type="KEGG" id="cbar:PATL70BA_2670"/>
<organism evidence="1 2">
    <name type="scientific">Petrocella atlantisensis</name>
    <dbReference type="NCBI Taxonomy" id="2173034"/>
    <lineage>
        <taxon>Bacteria</taxon>
        <taxon>Bacillati</taxon>
        <taxon>Bacillota</taxon>
        <taxon>Clostridia</taxon>
        <taxon>Lachnospirales</taxon>
        <taxon>Vallitaleaceae</taxon>
        <taxon>Petrocella</taxon>
    </lineage>
</organism>
<dbReference type="EMBL" id="LR130778">
    <property type="protein sequence ID" value="VDN48573.1"/>
    <property type="molecule type" value="Genomic_DNA"/>
</dbReference>
<reference evidence="1 2" key="1">
    <citation type="submission" date="2018-09" db="EMBL/GenBank/DDBJ databases">
        <authorList>
            <person name="Postec A."/>
        </authorList>
    </citation>
    <scope>NUCLEOTIDE SEQUENCE [LARGE SCALE GENOMIC DNA]</scope>
    <source>
        <strain evidence="1">70B-A</strain>
    </source>
</reference>